<protein>
    <submittedName>
        <fullName evidence="4">Uncharacterized protein</fullName>
    </submittedName>
</protein>
<feature type="transmembrane region" description="Helical" evidence="2">
    <location>
        <begin position="95"/>
        <end position="116"/>
    </location>
</feature>
<dbReference type="Proteomes" id="UP000233837">
    <property type="component" value="Unassembled WGS sequence"/>
</dbReference>
<feature type="region of interest" description="Disordered" evidence="1">
    <location>
        <begin position="50"/>
        <end position="90"/>
    </location>
</feature>
<reference evidence="4 5" key="1">
    <citation type="journal article" date="2016" name="Sci. Rep.">
        <title>The Dendrobium catenatum Lindl. genome sequence provides insights into polysaccharide synthase, floral development and adaptive evolution.</title>
        <authorList>
            <person name="Zhang G.Q."/>
            <person name="Xu Q."/>
            <person name="Bian C."/>
            <person name="Tsai W.C."/>
            <person name="Yeh C.M."/>
            <person name="Liu K.W."/>
            <person name="Yoshida K."/>
            <person name="Zhang L.S."/>
            <person name="Chang S.B."/>
            <person name="Chen F."/>
            <person name="Shi Y."/>
            <person name="Su Y.Y."/>
            <person name="Zhang Y.Q."/>
            <person name="Chen L.J."/>
            <person name="Yin Y."/>
            <person name="Lin M."/>
            <person name="Huang H."/>
            <person name="Deng H."/>
            <person name="Wang Z.W."/>
            <person name="Zhu S.L."/>
            <person name="Zhao X."/>
            <person name="Deng C."/>
            <person name="Niu S.C."/>
            <person name="Huang J."/>
            <person name="Wang M."/>
            <person name="Liu G.H."/>
            <person name="Yang H.J."/>
            <person name="Xiao X.J."/>
            <person name="Hsiao Y.Y."/>
            <person name="Wu W.L."/>
            <person name="Chen Y.Y."/>
            <person name="Mitsuda N."/>
            <person name="Ohme-Takagi M."/>
            <person name="Luo Y.B."/>
            <person name="Van de Peer Y."/>
            <person name="Liu Z.J."/>
        </authorList>
    </citation>
    <scope>NUCLEOTIDE SEQUENCE [LARGE SCALE GENOMIC DNA]</scope>
    <source>
        <tissue evidence="4">The whole plant</tissue>
    </source>
</reference>
<dbReference type="EMBL" id="KZ503169">
    <property type="protein sequence ID" value="PKU67675.1"/>
    <property type="molecule type" value="Genomic_DNA"/>
</dbReference>
<keyword evidence="2" id="KW-0472">Membrane</keyword>
<evidence type="ECO:0000256" key="3">
    <source>
        <dbReference type="SAM" id="SignalP"/>
    </source>
</evidence>
<keyword evidence="3" id="KW-0732">Signal</keyword>
<evidence type="ECO:0000256" key="1">
    <source>
        <dbReference type="SAM" id="MobiDB-lite"/>
    </source>
</evidence>
<feature type="compositionally biased region" description="Basic residues" evidence="1">
    <location>
        <begin position="59"/>
        <end position="76"/>
    </location>
</feature>
<dbReference type="AlphaFoldDB" id="A0A2I0VW95"/>
<keyword evidence="2" id="KW-0812">Transmembrane</keyword>
<gene>
    <name evidence="4" type="ORF">MA16_Dca023227</name>
</gene>
<evidence type="ECO:0000313" key="5">
    <source>
        <dbReference type="Proteomes" id="UP000233837"/>
    </source>
</evidence>
<keyword evidence="2" id="KW-1133">Transmembrane helix</keyword>
<feature type="compositionally biased region" description="Pro residues" evidence="1">
    <location>
        <begin position="77"/>
        <end position="87"/>
    </location>
</feature>
<feature type="signal peptide" evidence="3">
    <location>
        <begin position="1"/>
        <end position="23"/>
    </location>
</feature>
<accession>A0A2I0VW95</accession>
<feature type="chain" id="PRO_5014145959" evidence="3">
    <location>
        <begin position="24"/>
        <end position="134"/>
    </location>
</feature>
<evidence type="ECO:0000256" key="2">
    <source>
        <dbReference type="SAM" id="Phobius"/>
    </source>
</evidence>
<sequence length="134" mass="14855">MDHRSTTLALGFLALSLLSHSLSSPIHSPIPASSPSHPPLNYRMSEPAGLVVHSPPFPRSHKKHSPKPMSRHRHRPPPPPPPPPPPGKLNLGKRLGFAFAAIAAVLQLTFAAFLIYKRWQLKKMGRNYRMRVSS</sequence>
<evidence type="ECO:0000313" key="4">
    <source>
        <dbReference type="EMBL" id="PKU67675.1"/>
    </source>
</evidence>
<keyword evidence="5" id="KW-1185">Reference proteome</keyword>
<organism evidence="4 5">
    <name type="scientific">Dendrobium catenatum</name>
    <dbReference type="NCBI Taxonomy" id="906689"/>
    <lineage>
        <taxon>Eukaryota</taxon>
        <taxon>Viridiplantae</taxon>
        <taxon>Streptophyta</taxon>
        <taxon>Embryophyta</taxon>
        <taxon>Tracheophyta</taxon>
        <taxon>Spermatophyta</taxon>
        <taxon>Magnoliopsida</taxon>
        <taxon>Liliopsida</taxon>
        <taxon>Asparagales</taxon>
        <taxon>Orchidaceae</taxon>
        <taxon>Epidendroideae</taxon>
        <taxon>Malaxideae</taxon>
        <taxon>Dendrobiinae</taxon>
        <taxon>Dendrobium</taxon>
    </lineage>
</organism>
<proteinExistence type="predicted"/>
<name>A0A2I0VW95_9ASPA</name>
<reference evidence="4 5" key="2">
    <citation type="journal article" date="2017" name="Nature">
        <title>The Apostasia genome and the evolution of orchids.</title>
        <authorList>
            <person name="Zhang G.Q."/>
            <person name="Liu K.W."/>
            <person name="Li Z."/>
            <person name="Lohaus R."/>
            <person name="Hsiao Y.Y."/>
            <person name="Niu S.C."/>
            <person name="Wang J.Y."/>
            <person name="Lin Y.C."/>
            <person name="Xu Q."/>
            <person name="Chen L.J."/>
            <person name="Yoshida K."/>
            <person name="Fujiwara S."/>
            <person name="Wang Z.W."/>
            <person name="Zhang Y.Q."/>
            <person name="Mitsuda N."/>
            <person name="Wang M."/>
            <person name="Liu G.H."/>
            <person name="Pecoraro L."/>
            <person name="Huang H.X."/>
            <person name="Xiao X.J."/>
            <person name="Lin M."/>
            <person name="Wu X.Y."/>
            <person name="Wu W.L."/>
            <person name="Chen Y.Y."/>
            <person name="Chang S.B."/>
            <person name="Sakamoto S."/>
            <person name="Ohme-Takagi M."/>
            <person name="Yagi M."/>
            <person name="Zeng S.J."/>
            <person name="Shen C.Y."/>
            <person name="Yeh C.M."/>
            <person name="Luo Y.B."/>
            <person name="Tsai W.C."/>
            <person name="Van de Peer Y."/>
            <person name="Liu Z.J."/>
        </authorList>
    </citation>
    <scope>NUCLEOTIDE SEQUENCE [LARGE SCALE GENOMIC DNA]</scope>
    <source>
        <tissue evidence="4">The whole plant</tissue>
    </source>
</reference>